<sequence length="136" mass="16436">MKRISYQRIAYLVTHNFLNDIIAKDYLYLEDKLNNINFEELSLVDKIFVVMCVNYRHKVISTKNHLRREYNIEISEDDVFHVLLECQCFDIEITAMAKSYLYYDFSKSEILDEQIEHINEYGEIDLPYTYAFHEIE</sequence>
<organism evidence="1">
    <name type="scientific">Siphoviridae sp. ctCIv11</name>
    <dbReference type="NCBI Taxonomy" id="2827806"/>
    <lineage>
        <taxon>Viruses</taxon>
        <taxon>Duplodnaviria</taxon>
        <taxon>Heunggongvirae</taxon>
        <taxon>Uroviricota</taxon>
        <taxon>Caudoviricetes</taxon>
    </lineage>
</organism>
<evidence type="ECO:0000313" key="1">
    <source>
        <dbReference type="EMBL" id="DAF45050.1"/>
    </source>
</evidence>
<dbReference type="EMBL" id="BK032513">
    <property type="protein sequence ID" value="DAF45050.1"/>
    <property type="molecule type" value="Genomic_DNA"/>
</dbReference>
<name>A0A8S5S2Z5_9CAUD</name>
<proteinExistence type="predicted"/>
<accession>A0A8S5S2Z5</accession>
<protein>
    <submittedName>
        <fullName evidence="1">Uncharacterized protein</fullName>
    </submittedName>
</protein>
<reference evidence="1" key="1">
    <citation type="journal article" date="2021" name="Proc. Natl. Acad. Sci. U.S.A.">
        <title>A Catalog of Tens of Thousands of Viruses from Human Metagenomes Reveals Hidden Associations with Chronic Diseases.</title>
        <authorList>
            <person name="Tisza M.J."/>
            <person name="Buck C.B."/>
        </authorList>
    </citation>
    <scope>NUCLEOTIDE SEQUENCE</scope>
    <source>
        <strain evidence="1">CtCIv11</strain>
    </source>
</reference>